<feature type="compositionally biased region" description="Basic and acidic residues" evidence="1">
    <location>
        <begin position="167"/>
        <end position="183"/>
    </location>
</feature>
<evidence type="ECO:0000256" key="1">
    <source>
        <dbReference type="SAM" id="MobiDB-lite"/>
    </source>
</evidence>
<feature type="transmembrane region" description="Helical" evidence="2">
    <location>
        <begin position="16"/>
        <end position="36"/>
    </location>
</feature>
<accession>A0A6J6RAZ7</accession>
<feature type="transmembrane region" description="Helical" evidence="2">
    <location>
        <begin position="106"/>
        <end position="124"/>
    </location>
</feature>
<sequence length="189" mass="20226">MSLFIDVPKVQVLRPYLLYVFSFVGAGMVSGGVVHYPLNESYYGILAVLGGFVFAIGAIANELSNGRGFPGFRALFSLILTSLLLSFGIGMFAGGIQHFTDFPSRAAVLVPLGIVLSFIAFCLKSKLFRKSSLKKVLVASSLVLSTAVVSLFVLMNIADGLNAPAHTHGEEKVSSNLPAEDHSKHPHNK</sequence>
<name>A0A6J6RAZ7_9ZZZZ</name>
<dbReference type="EMBL" id="CAEZYL010000024">
    <property type="protein sequence ID" value="CAB4721057.1"/>
    <property type="molecule type" value="Genomic_DNA"/>
</dbReference>
<feature type="region of interest" description="Disordered" evidence="1">
    <location>
        <begin position="166"/>
        <end position="189"/>
    </location>
</feature>
<protein>
    <submittedName>
        <fullName evidence="3">Unannotated protein</fullName>
    </submittedName>
</protein>
<evidence type="ECO:0000256" key="2">
    <source>
        <dbReference type="SAM" id="Phobius"/>
    </source>
</evidence>
<feature type="transmembrane region" description="Helical" evidence="2">
    <location>
        <begin position="42"/>
        <end position="60"/>
    </location>
</feature>
<feature type="transmembrane region" description="Helical" evidence="2">
    <location>
        <begin position="136"/>
        <end position="158"/>
    </location>
</feature>
<gene>
    <name evidence="3" type="ORF">UFOPK2689_00551</name>
</gene>
<proteinExistence type="predicted"/>
<keyword evidence="2" id="KW-0812">Transmembrane</keyword>
<keyword evidence="2" id="KW-0472">Membrane</keyword>
<organism evidence="3">
    <name type="scientific">freshwater metagenome</name>
    <dbReference type="NCBI Taxonomy" id="449393"/>
    <lineage>
        <taxon>unclassified sequences</taxon>
        <taxon>metagenomes</taxon>
        <taxon>ecological metagenomes</taxon>
    </lineage>
</organism>
<feature type="transmembrane region" description="Helical" evidence="2">
    <location>
        <begin position="72"/>
        <end position="94"/>
    </location>
</feature>
<evidence type="ECO:0000313" key="3">
    <source>
        <dbReference type="EMBL" id="CAB4721057.1"/>
    </source>
</evidence>
<reference evidence="3" key="1">
    <citation type="submission" date="2020-05" db="EMBL/GenBank/DDBJ databases">
        <authorList>
            <person name="Chiriac C."/>
            <person name="Salcher M."/>
            <person name="Ghai R."/>
            <person name="Kavagutti S V."/>
        </authorList>
    </citation>
    <scope>NUCLEOTIDE SEQUENCE</scope>
</reference>
<keyword evidence="2" id="KW-1133">Transmembrane helix</keyword>
<dbReference type="AlphaFoldDB" id="A0A6J6RAZ7"/>